<keyword evidence="1" id="KW-0255">Endonuclease</keyword>
<accession>A0A3D8I3P1</accession>
<sequence length="163" mass="19343">MRIEKLENQKIFIEIPLTAQSGKTRVKERNSFYEYGLPVATKTKSFSQKHYVEWQIGYDVDKKDKEKLSLSTLQETNFLGANGKNKALYELSEYLYYFKKWNFISKEELKNLCEFLSNVKNNEFLDSNPNLSILRSHPINKNILQMNFCYCEVKYPALMYKFS</sequence>
<evidence type="ECO:0000313" key="2">
    <source>
        <dbReference type="Proteomes" id="UP000256599"/>
    </source>
</evidence>
<dbReference type="OrthoDB" id="1952049at2"/>
<evidence type="ECO:0000313" key="1">
    <source>
        <dbReference type="EMBL" id="RDU59635.1"/>
    </source>
</evidence>
<keyword evidence="2" id="KW-1185">Reference proteome</keyword>
<keyword evidence="1" id="KW-0540">Nuclease</keyword>
<protein>
    <submittedName>
        <fullName evidence="1">Restriction endonuclease</fullName>
    </submittedName>
</protein>
<name>A0A3D8I3P1_9HELI</name>
<reference evidence="1 2" key="1">
    <citation type="submission" date="2018-04" db="EMBL/GenBank/DDBJ databases">
        <title>Novel Campyloabacter and Helicobacter Species and Strains.</title>
        <authorList>
            <person name="Mannion A.J."/>
            <person name="Shen Z."/>
            <person name="Fox J.G."/>
        </authorList>
    </citation>
    <scope>NUCLEOTIDE SEQUENCE [LARGE SCALE GENOMIC DNA]</scope>
    <source>
        <strain evidence="1 2">MIT 98-6070</strain>
    </source>
</reference>
<dbReference type="AlphaFoldDB" id="A0A3D8I3P1"/>
<dbReference type="RefSeq" id="WP_104700706.1">
    <property type="nucleotide sequence ID" value="NZ_FZPP01000046.1"/>
</dbReference>
<organism evidence="1 2">
    <name type="scientific">Helicobacter marmotae</name>
    <dbReference type="NCBI Taxonomy" id="152490"/>
    <lineage>
        <taxon>Bacteria</taxon>
        <taxon>Pseudomonadati</taxon>
        <taxon>Campylobacterota</taxon>
        <taxon>Epsilonproteobacteria</taxon>
        <taxon>Campylobacterales</taxon>
        <taxon>Helicobacteraceae</taxon>
        <taxon>Helicobacter</taxon>
    </lineage>
</organism>
<keyword evidence="1" id="KW-0378">Hydrolase</keyword>
<proteinExistence type="predicted"/>
<comment type="caution">
    <text evidence="1">The sequence shown here is derived from an EMBL/GenBank/DDBJ whole genome shotgun (WGS) entry which is preliminary data.</text>
</comment>
<dbReference type="EMBL" id="NXLR01000010">
    <property type="protein sequence ID" value="RDU59635.1"/>
    <property type="molecule type" value="Genomic_DNA"/>
</dbReference>
<gene>
    <name evidence="1" type="ORF">CQA63_06025</name>
</gene>
<dbReference type="Proteomes" id="UP000256599">
    <property type="component" value="Unassembled WGS sequence"/>
</dbReference>
<dbReference type="GO" id="GO:0004519">
    <property type="term" value="F:endonuclease activity"/>
    <property type="evidence" value="ECO:0007669"/>
    <property type="project" value="UniProtKB-KW"/>
</dbReference>